<comment type="subcellular location">
    <subcellularLocation>
        <location evidence="1">Cell membrane</location>
        <topology evidence="1">Multi-pass membrane protein</topology>
    </subcellularLocation>
</comment>
<keyword evidence="5 6" id="KW-0472">Membrane</keyword>
<evidence type="ECO:0000256" key="1">
    <source>
        <dbReference type="ARBA" id="ARBA00004651"/>
    </source>
</evidence>
<feature type="transmembrane region" description="Helical" evidence="6">
    <location>
        <begin position="250"/>
        <end position="270"/>
    </location>
</feature>
<feature type="transmembrane region" description="Helical" evidence="6">
    <location>
        <begin position="222"/>
        <end position="243"/>
    </location>
</feature>
<keyword evidence="4 6" id="KW-1133">Transmembrane helix</keyword>
<gene>
    <name evidence="7" type="ORF">EDD29_6549</name>
</gene>
<feature type="transmembrane region" description="Helical" evidence="6">
    <location>
        <begin position="12"/>
        <end position="29"/>
    </location>
</feature>
<keyword evidence="2" id="KW-1003">Cell membrane</keyword>
<evidence type="ECO:0000256" key="2">
    <source>
        <dbReference type="ARBA" id="ARBA00022475"/>
    </source>
</evidence>
<feature type="transmembrane region" description="Helical" evidence="6">
    <location>
        <begin position="136"/>
        <end position="155"/>
    </location>
</feature>
<feature type="transmembrane region" description="Helical" evidence="6">
    <location>
        <begin position="49"/>
        <end position="70"/>
    </location>
</feature>
<dbReference type="Pfam" id="PF03706">
    <property type="entry name" value="LPG_synthase_TM"/>
    <property type="match status" value="1"/>
</dbReference>
<accession>A0A3N1D5M8</accession>
<evidence type="ECO:0000256" key="5">
    <source>
        <dbReference type="ARBA" id="ARBA00023136"/>
    </source>
</evidence>
<dbReference type="GO" id="GO:0005886">
    <property type="term" value="C:plasma membrane"/>
    <property type="evidence" value="ECO:0007669"/>
    <property type="project" value="UniProtKB-SubCell"/>
</dbReference>
<dbReference type="RefSeq" id="WP_123668050.1">
    <property type="nucleotide sequence ID" value="NZ_RJKE01000001.1"/>
</dbReference>
<evidence type="ECO:0000256" key="6">
    <source>
        <dbReference type="SAM" id="Phobius"/>
    </source>
</evidence>
<keyword evidence="8" id="KW-1185">Reference proteome</keyword>
<feature type="transmembrane region" description="Helical" evidence="6">
    <location>
        <begin position="82"/>
        <end position="110"/>
    </location>
</feature>
<organism evidence="7 8">
    <name type="scientific">Actinocorallia herbida</name>
    <dbReference type="NCBI Taxonomy" id="58109"/>
    <lineage>
        <taxon>Bacteria</taxon>
        <taxon>Bacillati</taxon>
        <taxon>Actinomycetota</taxon>
        <taxon>Actinomycetes</taxon>
        <taxon>Streptosporangiales</taxon>
        <taxon>Thermomonosporaceae</taxon>
        <taxon>Actinocorallia</taxon>
    </lineage>
</organism>
<evidence type="ECO:0000256" key="4">
    <source>
        <dbReference type="ARBA" id="ARBA00022989"/>
    </source>
</evidence>
<dbReference type="EMBL" id="RJKE01000001">
    <property type="protein sequence ID" value="ROO88865.1"/>
    <property type="molecule type" value="Genomic_DNA"/>
</dbReference>
<keyword evidence="3 6" id="KW-0812">Transmembrane</keyword>
<dbReference type="PANTHER" id="PTHR39087">
    <property type="entry name" value="UPF0104 MEMBRANE PROTEIN MJ1595"/>
    <property type="match status" value="1"/>
</dbReference>
<evidence type="ECO:0000313" key="8">
    <source>
        <dbReference type="Proteomes" id="UP000272400"/>
    </source>
</evidence>
<dbReference type="OrthoDB" id="3481606at2"/>
<dbReference type="AlphaFoldDB" id="A0A3N1D5M8"/>
<sequence length="299" mass="30213">MEAVIAALRAMHWGVVPVLVLLAVLHYVFEATALRAAAGRPLGLGRTTLTQFTAAAAARITPGGLGGIAVNARYLTVCGMALPAAATAVTAYAAGLGIGRILVVLAVIALTGDLEALDGVADRIGGFAAGLADPRIALAAGAVALAIAGAGVWAVRRARRRGGKTPRETLRESWEALRDLARRPRDLFGVLASSVAVAVVLALAFGLSVLAVPGTETDAEQFGVLVGAYFVGSFVGAAVPVPGGVGTTEAAFTGTLVLLGIAALPALQAVLVFRLITYWAPVPVGIAASRLALTRRQGG</sequence>
<evidence type="ECO:0000313" key="7">
    <source>
        <dbReference type="EMBL" id="ROO88865.1"/>
    </source>
</evidence>
<dbReference type="Proteomes" id="UP000272400">
    <property type="component" value="Unassembled WGS sequence"/>
</dbReference>
<dbReference type="PANTHER" id="PTHR39087:SF2">
    <property type="entry name" value="UPF0104 MEMBRANE PROTEIN MJ1595"/>
    <property type="match status" value="1"/>
</dbReference>
<name>A0A3N1D5M8_9ACTN</name>
<protein>
    <submittedName>
        <fullName evidence="7">Uncharacterized membrane protein YbhN (UPF0104 family)</fullName>
    </submittedName>
</protein>
<comment type="caution">
    <text evidence="7">The sequence shown here is derived from an EMBL/GenBank/DDBJ whole genome shotgun (WGS) entry which is preliminary data.</text>
</comment>
<proteinExistence type="predicted"/>
<dbReference type="InterPro" id="IPR022791">
    <property type="entry name" value="L-PG_synthase/AglD"/>
</dbReference>
<evidence type="ECO:0000256" key="3">
    <source>
        <dbReference type="ARBA" id="ARBA00022692"/>
    </source>
</evidence>
<reference evidence="7 8" key="1">
    <citation type="submission" date="2018-11" db="EMBL/GenBank/DDBJ databases">
        <title>Sequencing the genomes of 1000 actinobacteria strains.</title>
        <authorList>
            <person name="Klenk H.-P."/>
        </authorList>
    </citation>
    <scope>NUCLEOTIDE SEQUENCE [LARGE SCALE GENOMIC DNA]</scope>
    <source>
        <strain evidence="7 8">DSM 44254</strain>
    </source>
</reference>
<feature type="transmembrane region" description="Helical" evidence="6">
    <location>
        <begin position="187"/>
        <end position="210"/>
    </location>
</feature>